<evidence type="ECO:0000256" key="6">
    <source>
        <dbReference type="ARBA" id="ARBA00023004"/>
    </source>
</evidence>
<dbReference type="AlphaFoldDB" id="A0AAN9VDW4"/>
<feature type="region of interest" description="Disordered" evidence="9">
    <location>
        <begin position="1"/>
        <end position="20"/>
    </location>
</feature>
<evidence type="ECO:0000256" key="2">
    <source>
        <dbReference type="ARBA" id="ARBA00004174"/>
    </source>
</evidence>
<feature type="binding site" description="axial binding residue" evidence="8">
    <location>
        <position position="954"/>
    </location>
    <ligand>
        <name>heme</name>
        <dbReference type="ChEBI" id="CHEBI:30413"/>
    </ligand>
    <ligandPart>
        <name>Fe</name>
        <dbReference type="ChEBI" id="CHEBI:18248"/>
    </ligandPart>
</feature>
<evidence type="ECO:0000256" key="1">
    <source>
        <dbReference type="ARBA" id="ARBA00003690"/>
    </source>
</evidence>
<comment type="caution">
    <text evidence="11">The sequence shown here is derived from an EMBL/GenBank/DDBJ whole genome shotgun (WGS) entry which is preliminary data.</text>
</comment>
<dbReference type="PANTHER" id="PTHR24301">
    <property type="entry name" value="THROMBOXANE-A SYNTHASE"/>
    <property type="match status" value="1"/>
</dbReference>
<evidence type="ECO:0000256" key="8">
    <source>
        <dbReference type="PIRSR" id="PIRSR602403-1"/>
    </source>
</evidence>
<feature type="region of interest" description="Disordered" evidence="9">
    <location>
        <begin position="520"/>
        <end position="542"/>
    </location>
</feature>
<feature type="region of interest" description="Disordered" evidence="9">
    <location>
        <begin position="669"/>
        <end position="756"/>
    </location>
</feature>
<keyword evidence="10" id="KW-1133">Transmembrane helix</keyword>
<dbReference type="PRINTS" id="PR00465">
    <property type="entry name" value="EP450IV"/>
</dbReference>
<dbReference type="PRINTS" id="PR00385">
    <property type="entry name" value="P450"/>
</dbReference>
<evidence type="ECO:0000256" key="9">
    <source>
        <dbReference type="SAM" id="MobiDB-lite"/>
    </source>
</evidence>
<dbReference type="InterPro" id="IPR001128">
    <property type="entry name" value="Cyt_P450"/>
</dbReference>
<reference evidence="11 12" key="1">
    <citation type="submission" date="2024-03" db="EMBL/GenBank/DDBJ databases">
        <title>The genome assembly and annotation of the cricket Gryllus longicercus Weissman &amp; Gray.</title>
        <authorList>
            <person name="Szrajer S."/>
            <person name="Gray D."/>
            <person name="Ylla G."/>
        </authorList>
    </citation>
    <scope>NUCLEOTIDE SEQUENCE [LARGE SCALE GENOMIC DNA]</scope>
    <source>
        <strain evidence="11">DAG 2021-001</strain>
        <tissue evidence="11">Whole body minus gut</tissue>
    </source>
</reference>
<keyword evidence="12" id="KW-1185">Reference proteome</keyword>
<comment type="function">
    <text evidence="1">May be involved in the metabolism of insect hormones and in the breakdown of synthetic insecticides.</text>
</comment>
<dbReference type="GO" id="GO:0016705">
    <property type="term" value="F:oxidoreductase activity, acting on paired donors, with incorporation or reduction of molecular oxygen"/>
    <property type="evidence" value="ECO:0007669"/>
    <property type="project" value="InterPro"/>
</dbReference>
<sequence length="1015" mass="109699">MQHVERGVAEAESPGPGPGAGPALGLGLGDPALAVAAATALALALYVWGMWRFDRFAARAIPFAPARPFVGAALPFLLRQRTFAQHLQALYRSGRARPLLGVFHLRAPAFLLRDPRLLRRVLVADAAEFPRRCAPPPLSRPAHPLLDKQLDLLPGRRWRRVREVLGAALAPARLEPQLPEVAACALRLAQRLELSGASGEAVEVRAPLEAFWSEALGRALLGRRSRALADARDALHRQRRALLAAAAPAPRTLLLARCPALAQLLRIHPVPPSVEKYFLELADQTATDVIQSASTEKGDVRQCTKSNSEELIKRTSALWYMISTYLFDVDIHKQDVDKESRSRRDKTEAAQPTTMQLSPEMANQGKSRPARKSVTFAPDTELIVSTDATTPSSPSNAPNEHPGLQIPILNVPCASANDTKVDEKNLTSSTAVTTPGEETNTIKIETTPTQKTNNFEKTLSANTSTKEIPATDGDIFKSNVAVAESHSQIRDLTIPVVVISAADVQESVVESTEAVNSLHVKNENQEQTESETSHVSSSISDQSLSKDAIETITHSSSINNGNTPLSCPETAIEAGTTDLVQNTMILNNKTDTVPSSTMPTTFTQKASLHLQEKGNLFAGNIHDTNDASKVPEVSKSSELSYCKNQEQGDLSESPYVVPPINENLQNDSKETAAEPSQLSQVAPESVLDSKEEPTTQEGCKVDQAPMTEQGSEREKQEHHKHLEAGCEKKASAEIPENEQNAKAKISEEKETNQPPLTLQESQMAHASIEGERQKGARAAAAEAGAQLAAQAAEGGRRAALAVALALRLLGRHPEAQARAAADAREAWRRLVGHDDDDTAAQRPLTAALLDDAAPYLDAVLAETLRLHPPCPLVTRACRGRRGGGALRAQGAGLRVEVALGPRDALWVPVGALQRDARHWRDPDAFRPERFLGDARARYADHAAFLPFGLGPRACAGRELVLQYAKLALMAVLARLEVEAGGARGPREARWRVAMEVEGGVRLKLRPRALAHPPHA</sequence>
<dbReference type="InterPro" id="IPR002403">
    <property type="entry name" value="Cyt_P450_E_grp-IV"/>
</dbReference>
<accession>A0AAN9VDW4</accession>
<keyword evidence="10" id="KW-0812">Transmembrane</keyword>
<dbReference type="GO" id="GO:0004497">
    <property type="term" value="F:monooxygenase activity"/>
    <property type="evidence" value="ECO:0007669"/>
    <property type="project" value="UniProtKB-KW"/>
</dbReference>
<evidence type="ECO:0000256" key="4">
    <source>
        <dbReference type="ARBA" id="ARBA00010617"/>
    </source>
</evidence>
<comment type="similarity">
    <text evidence="4">Belongs to the cytochrome P450 family.</text>
</comment>
<keyword evidence="5 8" id="KW-0479">Metal-binding</keyword>
<evidence type="ECO:0000256" key="10">
    <source>
        <dbReference type="SAM" id="Phobius"/>
    </source>
</evidence>
<feature type="compositionally biased region" description="Basic and acidic residues" evidence="9">
    <location>
        <begin position="336"/>
        <end position="348"/>
    </location>
</feature>
<evidence type="ECO:0000256" key="7">
    <source>
        <dbReference type="ARBA" id="ARBA00023033"/>
    </source>
</evidence>
<feature type="compositionally biased region" description="Basic and acidic residues" evidence="9">
    <location>
        <begin position="710"/>
        <end position="731"/>
    </location>
</feature>
<dbReference type="Proteomes" id="UP001378592">
    <property type="component" value="Unassembled WGS sequence"/>
</dbReference>
<dbReference type="SUPFAM" id="SSF48264">
    <property type="entry name" value="Cytochrome P450"/>
    <property type="match status" value="2"/>
</dbReference>
<protein>
    <recommendedName>
        <fullName evidence="13">Cytochrome P450</fullName>
    </recommendedName>
</protein>
<dbReference type="GO" id="GO:0005789">
    <property type="term" value="C:endoplasmic reticulum membrane"/>
    <property type="evidence" value="ECO:0007669"/>
    <property type="project" value="UniProtKB-SubCell"/>
</dbReference>
<feature type="transmembrane region" description="Helical" evidence="10">
    <location>
        <begin position="31"/>
        <end position="48"/>
    </location>
</feature>
<keyword evidence="8" id="KW-0349">Heme</keyword>
<comment type="cofactor">
    <cofactor evidence="8">
        <name>heme</name>
        <dbReference type="ChEBI" id="CHEBI:30413"/>
    </cofactor>
</comment>
<proteinExistence type="inferred from homology"/>
<dbReference type="PANTHER" id="PTHR24301:SF2">
    <property type="entry name" value="THROMBOXANE-A SYNTHASE"/>
    <property type="match status" value="1"/>
</dbReference>
<evidence type="ECO:0000256" key="3">
    <source>
        <dbReference type="ARBA" id="ARBA00004406"/>
    </source>
</evidence>
<comment type="subcellular location">
    <subcellularLocation>
        <location evidence="3">Endoplasmic reticulum membrane</location>
        <topology evidence="3">Peripheral membrane protein</topology>
    </subcellularLocation>
    <subcellularLocation>
        <location evidence="2">Microsome membrane</location>
        <topology evidence="2">Peripheral membrane protein</topology>
    </subcellularLocation>
</comment>
<keyword evidence="7" id="KW-0503">Monooxygenase</keyword>
<feature type="transmembrane region" description="Helical" evidence="10">
    <location>
        <begin position="60"/>
        <end position="78"/>
    </location>
</feature>
<dbReference type="InterPro" id="IPR017972">
    <property type="entry name" value="Cyt_P450_CS"/>
</dbReference>
<name>A0AAN9VDW4_9ORTH</name>
<evidence type="ECO:0000313" key="11">
    <source>
        <dbReference type="EMBL" id="KAK7863020.1"/>
    </source>
</evidence>
<evidence type="ECO:0000256" key="5">
    <source>
        <dbReference type="ARBA" id="ARBA00022723"/>
    </source>
</evidence>
<dbReference type="GO" id="GO:0005506">
    <property type="term" value="F:iron ion binding"/>
    <property type="evidence" value="ECO:0007669"/>
    <property type="project" value="InterPro"/>
</dbReference>
<keyword evidence="7" id="KW-0560">Oxidoreductase</keyword>
<feature type="region of interest" description="Disordered" evidence="9">
    <location>
        <begin position="336"/>
        <end position="371"/>
    </location>
</feature>
<dbReference type="PROSITE" id="PS00086">
    <property type="entry name" value="CYTOCHROME_P450"/>
    <property type="match status" value="1"/>
</dbReference>
<dbReference type="GO" id="GO:0020037">
    <property type="term" value="F:heme binding"/>
    <property type="evidence" value="ECO:0007669"/>
    <property type="project" value="InterPro"/>
</dbReference>
<dbReference type="InterPro" id="IPR036396">
    <property type="entry name" value="Cyt_P450_sf"/>
</dbReference>
<dbReference type="Pfam" id="PF00067">
    <property type="entry name" value="p450"/>
    <property type="match status" value="2"/>
</dbReference>
<evidence type="ECO:0000313" key="12">
    <source>
        <dbReference type="Proteomes" id="UP001378592"/>
    </source>
</evidence>
<keyword evidence="6 8" id="KW-0408">Iron</keyword>
<gene>
    <name evidence="11" type="ORF">R5R35_010768</name>
</gene>
<feature type="compositionally biased region" description="Basic and acidic residues" evidence="9">
    <location>
        <begin position="739"/>
        <end position="751"/>
    </location>
</feature>
<evidence type="ECO:0008006" key="13">
    <source>
        <dbReference type="Google" id="ProtNLM"/>
    </source>
</evidence>
<dbReference type="EMBL" id="JAZDUA010000245">
    <property type="protein sequence ID" value="KAK7863020.1"/>
    <property type="molecule type" value="Genomic_DNA"/>
</dbReference>
<keyword evidence="10" id="KW-0472">Membrane</keyword>
<feature type="compositionally biased region" description="Low complexity" evidence="9">
    <location>
        <begin position="533"/>
        <end position="542"/>
    </location>
</feature>
<organism evidence="11 12">
    <name type="scientific">Gryllus longicercus</name>
    <dbReference type="NCBI Taxonomy" id="2509291"/>
    <lineage>
        <taxon>Eukaryota</taxon>
        <taxon>Metazoa</taxon>
        <taxon>Ecdysozoa</taxon>
        <taxon>Arthropoda</taxon>
        <taxon>Hexapoda</taxon>
        <taxon>Insecta</taxon>
        <taxon>Pterygota</taxon>
        <taxon>Neoptera</taxon>
        <taxon>Polyneoptera</taxon>
        <taxon>Orthoptera</taxon>
        <taxon>Ensifera</taxon>
        <taxon>Gryllidea</taxon>
        <taxon>Grylloidea</taxon>
        <taxon>Gryllidae</taxon>
        <taxon>Gryllinae</taxon>
        <taxon>Gryllus</taxon>
    </lineage>
</organism>
<dbReference type="Gene3D" id="1.10.630.10">
    <property type="entry name" value="Cytochrome P450"/>
    <property type="match status" value="2"/>
</dbReference>